<evidence type="ECO:0000313" key="4">
    <source>
        <dbReference type="Proteomes" id="UP001186944"/>
    </source>
</evidence>
<feature type="region of interest" description="Disordered" evidence="1">
    <location>
        <begin position="1617"/>
        <end position="1647"/>
    </location>
</feature>
<dbReference type="Pfam" id="PF20720">
    <property type="entry name" value="nSTAND3"/>
    <property type="match status" value="1"/>
</dbReference>
<gene>
    <name evidence="3" type="ORF">FSP39_006525</name>
</gene>
<dbReference type="InterPro" id="IPR049050">
    <property type="entry name" value="nSTAND3"/>
</dbReference>
<comment type="caution">
    <text evidence="3">The sequence shown here is derived from an EMBL/GenBank/DDBJ whole genome shotgun (WGS) entry which is preliminary data.</text>
</comment>
<accession>A0AA88YGT6</accession>
<feature type="domain" description="Novel STAND NTPase 3" evidence="2">
    <location>
        <begin position="26"/>
        <end position="173"/>
    </location>
</feature>
<dbReference type="Proteomes" id="UP001186944">
    <property type="component" value="Unassembled WGS sequence"/>
</dbReference>
<protein>
    <recommendedName>
        <fullName evidence="2">Novel STAND NTPase 3 domain-containing protein</fullName>
    </recommendedName>
</protein>
<proteinExistence type="predicted"/>
<dbReference type="EMBL" id="VSWD01000004">
    <property type="protein sequence ID" value="KAK3104627.1"/>
    <property type="molecule type" value="Genomic_DNA"/>
</dbReference>
<name>A0AA88YGT6_PINIB</name>
<keyword evidence="4" id="KW-1185">Reference proteome</keyword>
<sequence length="1647" mass="188786">MTLLEIQEHKKSLYVRRERIEDAMLRMLSRTNTRICIVSGKPGFGKTSLCFEILSHFTFESNSNIKSYILKEPAEWRKIIASEDEKLVLIDDFLGKTNLDENLLQGWERHFTSMEAILKKSNYAIVFSVRDELLQLANETLKKYGIFKSDNVICISSKEFLMTGKEKKRMLNAYSIRFEHEIYRWMEDRAGMVTHDDSFLLSHKDIDDISHTDPLDGFPQACYLFFTNVNFYTKKLHFFTNATDSVCESISMLYSPDDRSLYVQYLLLVVLMLKNGEHPLSEMTVDDMKSLCDDLEVRYPNSLLVENALRRLEKSYIKKLTSEVKTFSFTHESVLEAVLLSFGKHFPASLLRHADQKVLFNFVRSSQYKRKGREICIVLPEVWNVGLAERVSLAKDLNVANHPSRTDPAFVKAVLDYLEKAHSEMKIDDFKAVMEDLLTALCRNKGHIFLEALVNRILDITLYPSPSTSILQKCLFESVSSSDLFSGKEILKILDISSLDKEGLTQVLKEAVNRHSNNVDIIKYLLQTTEDRRIQLDLAIYALNLSKWKIVRWMSLKSIACDPLQSIFSFILLNSINYSKHDITEKLLTLSDISQDVFDNALELASTLPDPVTIISLTKLKRFSEIPTKTLLNLIWRTCVNKKEEVLYTILEKSDMSKVRLDQIVEIIHKAKISCYLSEENSSKLLKRLCETAFIPGSKAPEKENILLNALSERKNVQAPSDESVMILSNIFELSAAEIKDAVHLRDQDMIKNSLQIFKQHPVPLVFDNVRENLSKSLMLAFQYGMTELCPAYDNAFKVKPILSDHVDAIVMVCVHDDLEKEIMDLLEQSHTKTLRESTAEVLYLHGLCTKNETLMTKLKEQFNFKEDVLQTGSLLTACNQTDIDIYPSEILEKALHFTVLFKPKHLQDDLLEKLQMTKLSNEFLVDLLPHAVLRSTSKLIVSLLQVIFSSVSAYEKIEEAICLAVKFREADIVERFISIVGKDHFSQKTICCCIDESLELYSEEMSTLLVQKFGDALLTSKNVTQTIRYGSSKFLEVVLQNSKISKSDLFDGIFVAVCCEEIDTIQTLVNATDVDLERKRKVREDLFKVEKTDALGIFQSLEAQLGQLFPSLQVKEEQFLQAIKHEKTNVVQAILSSFPEPPIPPEAMEIGFKDALRNRDEVSIALIMCTCNVMDNPIVAKFAVNYAMFNHYKDILPVLLDERCFPYSVLQEAIMNAILINGGQQFEILVDHLNKDSLTPEQVASIFQYIFMSYREGIAEMFRTKFDTTALQHQTARNVVKATISQQSNKMSTRTIMRLKNMHVPRDIINETLLELIMMALLGRNVVHVKNYISHLDTEVTPDDTMLSILFITVQNRMFELSEYVINLWNFKEYNNRQKIVKIILMFNAYPLLDTAFNKISEVDDQLFIHVVSETFQRKQPCIVRSLLSKAKIKYETVLSLYFLCLSLKADDMSLVIAEMYESAKCDIALRHKENTLMLSVAMNNLTMVSTVLENLKCEIPNFDPEFFRSFFHTLQEKFKVEEVTAVVNSLNPASVPSSIALEILNWSLREADIPTIQSLFSMYKLPNEDCLLLKENAIKRFGPLEESDTLYSRSGDTTHWPRWLLDKYLGTTSQEASDTASDENVTHDDSGVIQQDCDEPFDKIP</sequence>
<evidence type="ECO:0000313" key="3">
    <source>
        <dbReference type="EMBL" id="KAK3104627.1"/>
    </source>
</evidence>
<evidence type="ECO:0000259" key="2">
    <source>
        <dbReference type="Pfam" id="PF20720"/>
    </source>
</evidence>
<reference evidence="3" key="1">
    <citation type="submission" date="2019-08" db="EMBL/GenBank/DDBJ databases">
        <title>The improved chromosome-level genome for the pearl oyster Pinctada fucata martensii using PacBio sequencing and Hi-C.</title>
        <authorList>
            <person name="Zheng Z."/>
        </authorList>
    </citation>
    <scope>NUCLEOTIDE SEQUENCE</scope>
    <source>
        <strain evidence="3">ZZ-2019</strain>
        <tissue evidence="3">Adductor muscle</tissue>
    </source>
</reference>
<evidence type="ECO:0000256" key="1">
    <source>
        <dbReference type="SAM" id="MobiDB-lite"/>
    </source>
</evidence>
<organism evidence="3 4">
    <name type="scientific">Pinctada imbricata</name>
    <name type="common">Atlantic pearl-oyster</name>
    <name type="synonym">Pinctada martensii</name>
    <dbReference type="NCBI Taxonomy" id="66713"/>
    <lineage>
        <taxon>Eukaryota</taxon>
        <taxon>Metazoa</taxon>
        <taxon>Spiralia</taxon>
        <taxon>Lophotrochozoa</taxon>
        <taxon>Mollusca</taxon>
        <taxon>Bivalvia</taxon>
        <taxon>Autobranchia</taxon>
        <taxon>Pteriomorphia</taxon>
        <taxon>Pterioida</taxon>
        <taxon>Pterioidea</taxon>
        <taxon>Pteriidae</taxon>
        <taxon>Pinctada</taxon>
    </lineage>
</organism>